<sequence>MTDCVDNTGYLSPSDSSNCATMTILDRFPLASQYWLSIGCANPDFQEDTLYRAIDASTTEVSTSLATSTSQLPASTSTESFTEPSDIPPTVIILSSSPQSKAWIAGPISGGIAVLIVLGALFCWCLRRNKKNRAMSEEKNANANNEGTSNGLMTQPEHVPGPGFVGYSPPPGPNTLHQQSPTIQYSPYYPGPNPPQYQNQPQSALPDTIMPNIMTGWEGYGRPEPTGAVSELHSETATAKNQQDVPVILEAPAREQQG</sequence>
<name>A0AAE0PB45_SORBR</name>
<feature type="region of interest" description="Disordered" evidence="1">
    <location>
        <begin position="134"/>
        <end position="201"/>
    </location>
</feature>
<evidence type="ECO:0000313" key="4">
    <source>
        <dbReference type="Proteomes" id="UP001281003"/>
    </source>
</evidence>
<dbReference type="AlphaFoldDB" id="A0AAE0PB45"/>
<gene>
    <name evidence="3" type="ORF">B0T20DRAFT_502128</name>
</gene>
<proteinExistence type="predicted"/>
<organism evidence="3 4">
    <name type="scientific">Sordaria brevicollis</name>
    <dbReference type="NCBI Taxonomy" id="83679"/>
    <lineage>
        <taxon>Eukaryota</taxon>
        <taxon>Fungi</taxon>
        <taxon>Dikarya</taxon>
        <taxon>Ascomycota</taxon>
        <taxon>Pezizomycotina</taxon>
        <taxon>Sordariomycetes</taxon>
        <taxon>Sordariomycetidae</taxon>
        <taxon>Sordariales</taxon>
        <taxon>Sordariaceae</taxon>
        <taxon>Sordaria</taxon>
    </lineage>
</organism>
<comment type="caution">
    <text evidence="3">The sequence shown here is derived from an EMBL/GenBank/DDBJ whole genome shotgun (WGS) entry which is preliminary data.</text>
</comment>
<evidence type="ECO:0000256" key="1">
    <source>
        <dbReference type="SAM" id="MobiDB-lite"/>
    </source>
</evidence>
<protein>
    <submittedName>
        <fullName evidence="3">Uncharacterized protein</fullName>
    </submittedName>
</protein>
<keyword evidence="2" id="KW-0812">Transmembrane</keyword>
<dbReference type="EMBL" id="JAUTDP010000009">
    <property type="protein sequence ID" value="KAK3396633.1"/>
    <property type="molecule type" value="Genomic_DNA"/>
</dbReference>
<keyword evidence="2" id="KW-1133">Transmembrane helix</keyword>
<keyword evidence="4" id="KW-1185">Reference proteome</keyword>
<dbReference type="Proteomes" id="UP001281003">
    <property type="component" value="Unassembled WGS sequence"/>
</dbReference>
<accession>A0AAE0PB45</accession>
<evidence type="ECO:0000313" key="3">
    <source>
        <dbReference type="EMBL" id="KAK3396633.1"/>
    </source>
</evidence>
<reference evidence="3" key="2">
    <citation type="submission" date="2023-07" db="EMBL/GenBank/DDBJ databases">
        <authorList>
            <consortium name="Lawrence Berkeley National Laboratory"/>
            <person name="Haridas S."/>
            <person name="Hensen N."/>
            <person name="Bonometti L."/>
            <person name="Westerberg I."/>
            <person name="Brannstrom I.O."/>
            <person name="Guillou S."/>
            <person name="Cros-Aarteil S."/>
            <person name="Calhoun S."/>
            <person name="Kuo A."/>
            <person name="Mondo S."/>
            <person name="Pangilinan J."/>
            <person name="Riley R."/>
            <person name="LaButti K."/>
            <person name="Andreopoulos B."/>
            <person name="Lipzen A."/>
            <person name="Chen C."/>
            <person name="Yanf M."/>
            <person name="Daum C."/>
            <person name="Ng V."/>
            <person name="Clum A."/>
            <person name="Steindorff A."/>
            <person name="Ohm R."/>
            <person name="Martin F."/>
            <person name="Silar P."/>
            <person name="Natvig D."/>
            <person name="Lalanne C."/>
            <person name="Gautier V."/>
            <person name="Ament-velasquez S.L."/>
            <person name="Kruys A."/>
            <person name="Hutchinson M.I."/>
            <person name="Powell A.J."/>
            <person name="Barry K."/>
            <person name="Miller A.N."/>
            <person name="Grigoriev I.V."/>
            <person name="Debuchy R."/>
            <person name="Gladieux P."/>
            <person name="Thoren M.H."/>
            <person name="Johannesson H."/>
        </authorList>
    </citation>
    <scope>NUCLEOTIDE SEQUENCE</scope>
    <source>
        <strain evidence="3">FGSC 1904</strain>
    </source>
</reference>
<feature type="compositionally biased region" description="Polar residues" evidence="1">
    <location>
        <begin position="141"/>
        <end position="153"/>
    </location>
</feature>
<feature type="transmembrane region" description="Helical" evidence="2">
    <location>
        <begin position="102"/>
        <end position="126"/>
    </location>
</feature>
<reference evidence="3" key="1">
    <citation type="journal article" date="2023" name="Mol. Phylogenet. Evol.">
        <title>Genome-scale phylogeny and comparative genomics of the fungal order Sordariales.</title>
        <authorList>
            <person name="Hensen N."/>
            <person name="Bonometti L."/>
            <person name="Westerberg I."/>
            <person name="Brannstrom I.O."/>
            <person name="Guillou S."/>
            <person name="Cros-Aarteil S."/>
            <person name="Calhoun S."/>
            <person name="Haridas S."/>
            <person name="Kuo A."/>
            <person name="Mondo S."/>
            <person name="Pangilinan J."/>
            <person name="Riley R."/>
            <person name="LaButti K."/>
            <person name="Andreopoulos B."/>
            <person name="Lipzen A."/>
            <person name="Chen C."/>
            <person name="Yan M."/>
            <person name="Daum C."/>
            <person name="Ng V."/>
            <person name="Clum A."/>
            <person name="Steindorff A."/>
            <person name="Ohm R.A."/>
            <person name="Martin F."/>
            <person name="Silar P."/>
            <person name="Natvig D.O."/>
            <person name="Lalanne C."/>
            <person name="Gautier V."/>
            <person name="Ament-Velasquez S.L."/>
            <person name="Kruys A."/>
            <person name="Hutchinson M.I."/>
            <person name="Powell A.J."/>
            <person name="Barry K."/>
            <person name="Miller A.N."/>
            <person name="Grigoriev I.V."/>
            <person name="Debuchy R."/>
            <person name="Gladieux P."/>
            <person name="Hiltunen Thoren M."/>
            <person name="Johannesson H."/>
        </authorList>
    </citation>
    <scope>NUCLEOTIDE SEQUENCE</scope>
    <source>
        <strain evidence="3">FGSC 1904</strain>
    </source>
</reference>
<keyword evidence="2" id="KW-0472">Membrane</keyword>
<evidence type="ECO:0000256" key="2">
    <source>
        <dbReference type="SAM" id="Phobius"/>
    </source>
</evidence>